<comment type="caution">
    <text evidence="1">The sequence shown here is derived from an EMBL/GenBank/DDBJ whole genome shotgun (WGS) entry which is preliminary data.</text>
</comment>
<proteinExistence type="predicted"/>
<dbReference type="AlphaFoldDB" id="A0A7W0C125"/>
<dbReference type="EMBL" id="JACDUT010000013">
    <property type="protein sequence ID" value="MBA2876489.1"/>
    <property type="molecule type" value="Genomic_DNA"/>
</dbReference>
<dbReference type="Proteomes" id="UP000523087">
    <property type="component" value="Unassembled WGS sequence"/>
</dbReference>
<reference evidence="1 2" key="1">
    <citation type="submission" date="2020-07" db="EMBL/GenBank/DDBJ databases">
        <title>Genomic Encyclopedia of Type Strains, Phase IV (KMG-IV): sequencing the most valuable type-strain genomes for metagenomic binning, comparative biology and taxonomic classification.</title>
        <authorList>
            <person name="Goeker M."/>
        </authorList>
    </citation>
    <scope>NUCLEOTIDE SEQUENCE [LARGE SCALE GENOMIC DNA]</scope>
    <source>
        <strain evidence="1 2">DSM 15730</strain>
    </source>
</reference>
<gene>
    <name evidence="1" type="ORF">HNR31_003307</name>
</gene>
<accession>A0A7W0C125</accession>
<name>A0A7W0C125_9BACL</name>
<keyword evidence="2" id="KW-1185">Reference proteome</keyword>
<organism evidence="1 2">
    <name type="scientific">Thermaerobacillus caldiproteolyticus</name>
    <dbReference type="NCBI Taxonomy" id="247480"/>
    <lineage>
        <taxon>Bacteria</taxon>
        <taxon>Bacillati</taxon>
        <taxon>Bacillota</taxon>
        <taxon>Bacilli</taxon>
        <taxon>Bacillales</taxon>
        <taxon>Anoxybacillaceae</taxon>
        <taxon>Thermaerobacillus</taxon>
    </lineage>
</organism>
<evidence type="ECO:0000313" key="1">
    <source>
        <dbReference type="EMBL" id="MBA2876489.1"/>
    </source>
</evidence>
<evidence type="ECO:0000313" key="2">
    <source>
        <dbReference type="Proteomes" id="UP000523087"/>
    </source>
</evidence>
<sequence length="39" mass="4491">MLVRSVEIAESLKESIDVAVSKTKKEAESRWRKVMDKVN</sequence>
<protein>
    <submittedName>
        <fullName evidence="1">Uncharacterized protein</fullName>
    </submittedName>
</protein>